<dbReference type="GO" id="GO:0009116">
    <property type="term" value="P:nucleoside metabolic process"/>
    <property type="evidence" value="ECO:0007669"/>
    <property type="project" value="InterPro"/>
</dbReference>
<dbReference type="InterPro" id="IPR000157">
    <property type="entry name" value="TIR_dom"/>
</dbReference>
<evidence type="ECO:0000313" key="3">
    <source>
        <dbReference type="EMBL" id="AGC44954.1"/>
    </source>
</evidence>
<dbReference type="Pfam" id="PF00071">
    <property type="entry name" value="Ras"/>
    <property type="match status" value="1"/>
</dbReference>
<dbReference type="InterPro" id="IPR027417">
    <property type="entry name" value="P-loop_NTPase"/>
</dbReference>
<dbReference type="PROSITE" id="PS50294">
    <property type="entry name" value="WD_REPEATS_REGION"/>
    <property type="match status" value="1"/>
</dbReference>
<dbReference type="GO" id="GO:0008782">
    <property type="term" value="F:adenosylhomocysteine nucleosidase activity"/>
    <property type="evidence" value="ECO:0007669"/>
    <property type="project" value="TreeGrafter"/>
</dbReference>
<sequence>MTSIFKFDVFIDYATADAPWVRDSLLPYLEAAGLRIGIDFRSFKVGHSNLENRGHTLEISQWTILVLTPAWLREDWTGFEAILNQSTDRSGLLRRLLPVTLEKCDLPNTLSTLTQTDLTSKTERPRELERLTNSLRKTLSIKRRRRTSLPVTTRKSEHTQKLPPGVTLTWTQQLSSKISNTTWSRDGELLAITHGRTISVYDTNGSFRHRIQTRPNQQSPLWTSGWSPTQTLLAIASEAQITIHDPIKNEPDQELSTPNATKTHGLSWSTSGTKIALADSRRLHIIDPLDSQLSLQIELPSRHNIRSIAWSPDDNRLAALTPDQLFTIDIANGGIIGQRTIGPSHRVLWTTGALVVSVTHGDILILEDKTLRPLHTLEGHKAAVGPMSLTRDGLILASGSLDNTVRFWSTDNWEEVAAIEAIGCSTYSLEISSKNFLAATGDSEKTVCVWKIDSKQLHASNPKNRAVYYRNAKAVLVGDSSVGKSGLGLVLSGQSYTATDSTHARRVWTFDTNNVALHDGRQETRETFLWDMAGQPSYRLIHQLHLDEVAVALVVFDAKSETDPFAGIGHWERALRTAVRAQGSGALPLRKILVAARTDRSGIAASKERIDAKVHELGFDEYFETSAREGWGIDKLRIALQNAVQWDKLPQVSSTQLFQRIKEFLTNEKSLGRLLSTADDLYFSLLRTTGQDDIDRDQFNICLGRLESRDLIRRLSFGGLVLLQPEYLDVYASAIVNEAKAEPDGLGSIPEQKALLAEFRISKDERFSDAENERLLLVATVETMVRREIALREHEQDGTQLVFPSQLTRENPDLPDPKGKTAILSFEGPTQNIYATMAVRLTHSRLFTKKEMWRNAILFTARTSGTCGIALREYGEGRGEMIVFFSADVSPETRLLFEDYVESHLRTRAISSSVIRRTVVTCLDCSTELSNEMVQKRLSRGHKSLHCPVCERLVSLLTESSHTQDRASSLAEMDRAADEARDREVALISAAAALSTTDFDRWLGGTDTTLALVFISMKEQLTGEAESLDEDERLTQQSRVDLARQLTRNHSGQEIKALGDSLLFAYRVPSQALAFTLELHSALAHSISLKASINLGDIRIGVQDTLSRLVTYTARMDALALENTILISERAMHELEKNPTAMLTNLSWKKYSNTALPGIAGFHTLWSTHVRTASTNSSPAKQPTSSRLVTITLSMDQNEPSSPIAPETWFTNKLGGAVRRLRKESGVMTFDYDSPNIDELLRLAENGLLDTMVTEAGARTVREIHANAECIYEEVPRIDFSQPHLRPVNTTTLEELVSTIDIVLMTTTPIERDAILSLMTPLPRRRAILEGPLKHSTYRIGRFGRYFAAHVESTMGTSGRDGATLTVLDAVSELAPKAVIIPGIAFGVDRKKQRLGDVIIADSVFPYELQRAEKTTFQFRGQSLPCGPILSERFRSGSRDWVLHRPSGQVKIHQGPVLSGEKLVDNSEFRDQLLTAVPRALGGEMEGSGAYASAHRSKVEIILVKGICDWADGHKNDRAQPFAAKAAASLVHHILRKPDVLRELGATDRK</sequence>
<gene>
    <name evidence="3" type="ordered locus">MYSTI_03648</name>
</gene>
<dbReference type="eggNOG" id="COG3903">
    <property type="taxonomic scope" value="Bacteria"/>
</dbReference>
<dbReference type="EMBL" id="CP004025">
    <property type="protein sequence ID" value="AGC44954.1"/>
    <property type="molecule type" value="Genomic_DNA"/>
</dbReference>
<dbReference type="Pfam" id="PF00400">
    <property type="entry name" value="WD40"/>
    <property type="match status" value="1"/>
</dbReference>
<dbReference type="SUPFAM" id="SSF52200">
    <property type="entry name" value="Toll/Interleukin receptor TIR domain"/>
    <property type="match status" value="1"/>
</dbReference>
<dbReference type="PROSITE" id="PS50082">
    <property type="entry name" value="WD_REPEATS_2"/>
    <property type="match status" value="1"/>
</dbReference>
<dbReference type="Proteomes" id="UP000011131">
    <property type="component" value="Chromosome"/>
</dbReference>
<evidence type="ECO:0000313" key="4">
    <source>
        <dbReference type="Proteomes" id="UP000011131"/>
    </source>
</evidence>
<proteinExistence type="predicted"/>
<dbReference type="SUPFAM" id="SSF55073">
    <property type="entry name" value="Nucleotide cyclase"/>
    <property type="match status" value="1"/>
</dbReference>
<reference evidence="3 4" key="1">
    <citation type="journal article" date="2013" name="Genome Announc.">
        <title>Complete genome sequence of Myxococcus stipitatus strain DSM 14675, a fruiting myxobacterium.</title>
        <authorList>
            <person name="Huntley S."/>
            <person name="Kneip S."/>
            <person name="Treuner-Lange A."/>
            <person name="Sogaard-Andersen L."/>
        </authorList>
    </citation>
    <scope>NUCLEOTIDE SEQUENCE [LARGE SCALE GENOMIC DNA]</scope>
    <source>
        <strain evidence="4">DSM 14675 / JCM 12634 / Mx s8</strain>
    </source>
</reference>
<dbReference type="InterPro" id="IPR035994">
    <property type="entry name" value="Nucleoside_phosphorylase_sf"/>
</dbReference>
<name>L7UEU9_MYXSD</name>
<dbReference type="GO" id="GO:0019284">
    <property type="term" value="P:L-methionine salvage from S-adenosylmethionine"/>
    <property type="evidence" value="ECO:0007669"/>
    <property type="project" value="TreeGrafter"/>
</dbReference>
<dbReference type="InterPro" id="IPR001806">
    <property type="entry name" value="Small_GTPase"/>
</dbReference>
<dbReference type="SMART" id="SM00175">
    <property type="entry name" value="RAB"/>
    <property type="match status" value="1"/>
</dbReference>
<organism evidence="3 4">
    <name type="scientific">Myxococcus stipitatus (strain DSM 14675 / JCM 12634 / Mx s8)</name>
    <dbReference type="NCBI Taxonomy" id="1278073"/>
    <lineage>
        <taxon>Bacteria</taxon>
        <taxon>Pseudomonadati</taxon>
        <taxon>Myxococcota</taxon>
        <taxon>Myxococcia</taxon>
        <taxon>Myxococcales</taxon>
        <taxon>Cystobacterineae</taxon>
        <taxon>Myxococcaceae</taxon>
        <taxon>Myxococcus</taxon>
    </lineage>
</organism>
<dbReference type="HOGENOM" id="CLU_246401_0_0_7"/>
<dbReference type="SMART" id="SM00320">
    <property type="entry name" value="WD40"/>
    <property type="match status" value="6"/>
</dbReference>
<dbReference type="InterPro" id="IPR011047">
    <property type="entry name" value="Quinoprotein_ADH-like_sf"/>
</dbReference>
<dbReference type="InterPro" id="IPR029787">
    <property type="entry name" value="Nucleotide_cyclase"/>
</dbReference>
<dbReference type="PANTHER" id="PTHR46832:SF1">
    <property type="entry name" value="5'-METHYLTHIOADENOSINE_S-ADENOSYLHOMOCYSTEINE NUCLEOSIDASE"/>
    <property type="match status" value="1"/>
</dbReference>
<dbReference type="PATRIC" id="fig|1278073.3.peg.3709"/>
<dbReference type="Gene3D" id="3.40.50.300">
    <property type="entry name" value="P-loop containing nucleotide triphosphate hydrolases"/>
    <property type="match status" value="1"/>
</dbReference>
<dbReference type="GO" id="GO:0005525">
    <property type="term" value="F:GTP binding"/>
    <property type="evidence" value="ECO:0007669"/>
    <property type="project" value="InterPro"/>
</dbReference>
<dbReference type="GO" id="GO:0005829">
    <property type="term" value="C:cytosol"/>
    <property type="evidence" value="ECO:0007669"/>
    <property type="project" value="TreeGrafter"/>
</dbReference>
<dbReference type="Gene3D" id="3.30.70.1230">
    <property type="entry name" value="Nucleotide cyclase"/>
    <property type="match status" value="1"/>
</dbReference>
<dbReference type="STRING" id="1278073.MYSTI_03648"/>
<dbReference type="GO" id="GO:0007165">
    <property type="term" value="P:signal transduction"/>
    <property type="evidence" value="ECO:0007669"/>
    <property type="project" value="InterPro"/>
</dbReference>
<protein>
    <recommendedName>
        <fullName evidence="2">TIR domain-containing protein</fullName>
    </recommendedName>
</protein>
<dbReference type="PROSITE" id="PS50104">
    <property type="entry name" value="TIR"/>
    <property type="match status" value="1"/>
</dbReference>
<dbReference type="Gene3D" id="3.40.50.1580">
    <property type="entry name" value="Nucleoside phosphorylase domain"/>
    <property type="match status" value="1"/>
</dbReference>
<accession>L7UEU9</accession>
<dbReference type="eggNOG" id="COG2319">
    <property type="taxonomic scope" value="Bacteria"/>
</dbReference>
<dbReference type="OrthoDB" id="5519916at2"/>
<dbReference type="SUPFAM" id="SSF53167">
    <property type="entry name" value="Purine and uridine phosphorylases"/>
    <property type="match status" value="1"/>
</dbReference>
<dbReference type="InterPro" id="IPR001680">
    <property type="entry name" value="WD40_rpt"/>
</dbReference>
<dbReference type="PANTHER" id="PTHR46832">
    <property type="entry name" value="5'-METHYLTHIOADENOSINE/S-ADENOSYLHOMOCYSTEINE NUCLEOSIDASE"/>
    <property type="match status" value="1"/>
</dbReference>
<dbReference type="SMART" id="SM00255">
    <property type="entry name" value="TIR"/>
    <property type="match status" value="1"/>
</dbReference>
<dbReference type="KEGG" id="msd:MYSTI_03648"/>
<dbReference type="SUPFAM" id="SSF50998">
    <property type="entry name" value="Quinoprotein alcohol dehydrogenase-like"/>
    <property type="match status" value="1"/>
</dbReference>
<dbReference type="GO" id="GO:0003924">
    <property type="term" value="F:GTPase activity"/>
    <property type="evidence" value="ECO:0007669"/>
    <property type="project" value="InterPro"/>
</dbReference>
<dbReference type="InterPro" id="IPR015943">
    <property type="entry name" value="WD40/YVTN_repeat-like_dom_sf"/>
</dbReference>
<dbReference type="Gene3D" id="3.40.50.10140">
    <property type="entry name" value="Toll/interleukin-1 receptor homology (TIR) domain"/>
    <property type="match status" value="1"/>
</dbReference>
<dbReference type="Pfam" id="PF01048">
    <property type="entry name" value="PNP_UDP_1"/>
    <property type="match status" value="1"/>
</dbReference>
<feature type="repeat" description="WD" evidence="1">
    <location>
        <begin position="377"/>
        <end position="418"/>
    </location>
</feature>
<feature type="domain" description="TIR" evidence="2">
    <location>
        <begin position="5"/>
        <end position="139"/>
    </location>
</feature>
<dbReference type="eggNOG" id="COG1100">
    <property type="taxonomic scope" value="Bacteria"/>
</dbReference>
<evidence type="ECO:0000259" key="2">
    <source>
        <dbReference type="PROSITE" id="PS50104"/>
    </source>
</evidence>
<evidence type="ECO:0000256" key="1">
    <source>
        <dbReference type="PROSITE-ProRule" id="PRU00221"/>
    </source>
</evidence>
<dbReference type="InterPro" id="IPR035897">
    <property type="entry name" value="Toll_tir_struct_dom_sf"/>
</dbReference>
<dbReference type="eggNOG" id="COG0775">
    <property type="taxonomic scope" value="Bacteria"/>
</dbReference>
<dbReference type="PRINTS" id="PR00449">
    <property type="entry name" value="RASTRNSFRMNG"/>
</dbReference>
<keyword evidence="4" id="KW-1185">Reference proteome</keyword>
<dbReference type="GO" id="GO:0008930">
    <property type="term" value="F:methylthioadenosine nucleosidase activity"/>
    <property type="evidence" value="ECO:0007669"/>
    <property type="project" value="TreeGrafter"/>
</dbReference>
<dbReference type="SUPFAM" id="SSF52540">
    <property type="entry name" value="P-loop containing nucleoside triphosphate hydrolases"/>
    <property type="match status" value="1"/>
</dbReference>
<keyword evidence="1" id="KW-0853">WD repeat</keyword>
<dbReference type="Gene3D" id="2.130.10.10">
    <property type="entry name" value="YVTN repeat-like/Quinoprotein amine dehydrogenase"/>
    <property type="match status" value="2"/>
</dbReference>
<dbReference type="Pfam" id="PF13676">
    <property type="entry name" value="TIR_2"/>
    <property type="match status" value="1"/>
</dbReference>
<dbReference type="InterPro" id="IPR000845">
    <property type="entry name" value="Nucleoside_phosphorylase_d"/>
</dbReference>